<dbReference type="Proteomes" id="UP000014500">
    <property type="component" value="Unassembled WGS sequence"/>
</dbReference>
<evidence type="ECO:0000313" key="2">
    <source>
        <dbReference type="Proteomes" id="UP000014500"/>
    </source>
</evidence>
<dbReference type="HOGENOM" id="CLU_2253434_0_0_1"/>
<reference evidence="2" key="1">
    <citation type="submission" date="2011-05" db="EMBL/GenBank/DDBJ databases">
        <authorList>
            <person name="Richards S.R."/>
            <person name="Qu J."/>
            <person name="Jiang H."/>
            <person name="Jhangiani S.N."/>
            <person name="Agravi P."/>
            <person name="Goodspeed R."/>
            <person name="Gross S."/>
            <person name="Mandapat C."/>
            <person name="Jackson L."/>
            <person name="Mathew T."/>
            <person name="Pu L."/>
            <person name="Thornton R."/>
            <person name="Saada N."/>
            <person name="Wilczek-Boney K.B."/>
            <person name="Lee S."/>
            <person name="Kovar C."/>
            <person name="Wu Y."/>
            <person name="Scherer S.E."/>
            <person name="Worley K.C."/>
            <person name="Muzny D.M."/>
            <person name="Gibbs R."/>
        </authorList>
    </citation>
    <scope>NUCLEOTIDE SEQUENCE</scope>
    <source>
        <strain evidence="2">Brora</strain>
    </source>
</reference>
<dbReference type="EnsemblMetazoa" id="SMAR012756-RA">
    <property type="protein sequence ID" value="SMAR012756-PA"/>
    <property type="gene ID" value="SMAR012756"/>
</dbReference>
<name>T1JFY8_STRMM</name>
<sequence>MFKSPGLSLRVQRGREFTAAEISNSKVDNCSNVRAARPMVLFNRSFTERTIRSQKPPHQAARSTICFQVTRRARRKLWASVVVRSPQSGRSSFWHRRKVLALSV</sequence>
<protein>
    <submittedName>
        <fullName evidence="1">Uncharacterized protein</fullName>
    </submittedName>
</protein>
<dbReference type="EMBL" id="JH432191">
    <property type="status" value="NOT_ANNOTATED_CDS"/>
    <property type="molecule type" value="Genomic_DNA"/>
</dbReference>
<evidence type="ECO:0000313" key="1">
    <source>
        <dbReference type="EnsemblMetazoa" id="SMAR012756-PA"/>
    </source>
</evidence>
<dbReference type="AlphaFoldDB" id="T1JFY8"/>
<reference evidence="1" key="2">
    <citation type="submission" date="2015-02" db="UniProtKB">
        <authorList>
            <consortium name="EnsemblMetazoa"/>
        </authorList>
    </citation>
    <scope>IDENTIFICATION</scope>
</reference>
<accession>T1JFY8</accession>
<keyword evidence="2" id="KW-1185">Reference proteome</keyword>
<proteinExistence type="predicted"/>
<organism evidence="1 2">
    <name type="scientific">Strigamia maritima</name>
    <name type="common">European centipede</name>
    <name type="synonym">Geophilus maritimus</name>
    <dbReference type="NCBI Taxonomy" id="126957"/>
    <lineage>
        <taxon>Eukaryota</taxon>
        <taxon>Metazoa</taxon>
        <taxon>Ecdysozoa</taxon>
        <taxon>Arthropoda</taxon>
        <taxon>Myriapoda</taxon>
        <taxon>Chilopoda</taxon>
        <taxon>Pleurostigmophora</taxon>
        <taxon>Geophilomorpha</taxon>
        <taxon>Linotaeniidae</taxon>
        <taxon>Strigamia</taxon>
    </lineage>
</organism>